<reference evidence="1 2" key="1">
    <citation type="submission" date="2021-01" db="EMBL/GenBank/DDBJ databases">
        <authorList>
            <person name="Ruan W."/>
            <person name="Khan S.A."/>
            <person name="Jeon C.O."/>
        </authorList>
    </citation>
    <scope>NUCLEOTIDE SEQUENCE [LARGE SCALE GENOMIC DNA]</scope>
    <source>
        <strain evidence="1 2">R798</strain>
    </source>
</reference>
<reference evidence="1 2" key="2">
    <citation type="submission" date="2021-08" db="EMBL/GenBank/DDBJ databases">
        <title>Massilia sp. R798.</title>
        <authorList>
            <person name="Baek J.H."/>
            <person name="Jung H.S."/>
            <person name="Kim K.R."/>
            <person name="Jeon C.O."/>
        </authorList>
    </citation>
    <scope>NUCLEOTIDE SEQUENCE [LARGE SCALE GENOMIC DNA]</scope>
    <source>
        <strain evidence="1 2">R798</strain>
    </source>
</reference>
<dbReference type="RefSeq" id="WP_223468962.1">
    <property type="nucleotide sequence ID" value="NZ_JAFBIL020000005.1"/>
</dbReference>
<evidence type="ECO:0000313" key="1">
    <source>
        <dbReference type="EMBL" id="MBZ2208481.1"/>
    </source>
</evidence>
<proteinExistence type="predicted"/>
<name>A0ABS7SRB4_9BURK</name>
<dbReference type="EMBL" id="JAFBIL020000005">
    <property type="protein sequence ID" value="MBZ2208481.1"/>
    <property type="molecule type" value="Genomic_DNA"/>
</dbReference>
<dbReference type="Proteomes" id="UP000809349">
    <property type="component" value="Unassembled WGS sequence"/>
</dbReference>
<evidence type="ECO:0000313" key="2">
    <source>
        <dbReference type="Proteomes" id="UP000809349"/>
    </source>
</evidence>
<evidence type="ECO:0008006" key="3">
    <source>
        <dbReference type="Google" id="ProtNLM"/>
    </source>
</evidence>
<dbReference type="SUPFAM" id="SSF53474">
    <property type="entry name" value="alpha/beta-Hydrolases"/>
    <property type="match status" value="1"/>
</dbReference>
<gene>
    <name evidence="1" type="ORF">I4X03_014545</name>
</gene>
<dbReference type="InterPro" id="IPR029058">
    <property type="entry name" value="AB_hydrolase_fold"/>
</dbReference>
<keyword evidence="2" id="KW-1185">Reference proteome</keyword>
<accession>A0ABS7SRB4</accession>
<organism evidence="1 2">
    <name type="scientific">Massilia soli</name>
    <dbReference type="NCBI Taxonomy" id="2792854"/>
    <lineage>
        <taxon>Bacteria</taxon>
        <taxon>Pseudomonadati</taxon>
        <taxon>Pseudomonadota</taxon>
        <taxon>Betaproteobacteria</taxon>
        <taxon>Burkholderiales</taxon>
        <taxon>Oxalobacteraceae</taxon>
        <taxon>Telluria group</taxon>
        <taxon>Massilia</taxon>
    </lineage>
</organism>
<dbReference type="Gene3D" id="3.40.50.1820">
    <property type="entry name" value="alpha/beta hydrolase"/>
    <property type="match status" value="1"/>
</dbReference>
<comment type="caution">
    <text evidence="1">The sequence shown here is derived from an EMBL/GenBank/DDBJ whole genome shotgun (WGS) entry which is preliminary data.</text>
</comment>
<protein>
    <recommendedName>
        <fullName evidence="3">Peptidase S9 prolyl oligopeptidase catalytic domain-containing protein</fullName>
    </recommendedName>
</protein>
<sequence>MIAAVDVTYDVPEGEVLHAGRRPPGAVANRFDSVAIWSESTGVPTTNPDQVPLWIMHGSGGQNSTAARQFIATVSGSLAYKEFTTFRYRTSAGLYGTQHVTNIRPQDLWGAYPSNPTGKRESHHLGFFGLEHDPLRVHLITERLYDALIQWAFENVPNCDWSRMCATGGSMGGWGCMTYAMRRAQYFAAVMADRPRWRCNGTPGKIAVTHFIDGTTAFSFAAAPMLSEQDGGYSVAVHKDLIAFVSNPANKVPFIGWCCGRQDGFANFEEQCDAVDALRAAGRPFAFVWNNGTHSAGAIIDQITDSYTYASFKIGRGMPLFTEHSRDKDPRDAINALVGGINEGLKFKPPVETATTWSCEVTSILGACSVKVKPYGSSVFKADVAAKTVNITGANVWQTVTFTI</sequence>